<feature type="compositionally biased region" description="Basic and acidic residues" evidence="1">
    <location>
        <begin position="72"/>
        <end position="85"/>
    </location>
</feature>
<dbReference type="Proteomes" id="UP000499080">
    <property type="component" value="Unassembled WGS sequence"/>
</dbReference>
<protein>
    <submittedName>
        <fullName evidence="2">Uncharacterized protein</fullName>
    </submittedName>
</protein>
<evidence type="ECO:0000256" key="1">
    <source>
        <dbReference type="SAM" id="MobiDB-lite"/>
    </source>
</evidence>
<accession>A0A4Y2DQ22</accession>
<keyword evidence="3" id="KW-1185">Reference proteome</keyword>
<reference evidence="2 3" key="1">
    <citation type="journal article" date="2019" name="Sci. Rep.">
        <title>Orb-weaving spider Araneus ventricosus genome elucidates the spidroin gene catalogue.</title>
        <authorList>
            <person name="Kono N."/>
            <person name="Nakamura H."/>
            <person name="Ohtoshi R."/>
            <person name="Moran D.A.P."/>
            <person name="Shinohara A."/>
            <person name="Yoshida Y."/>
            <person name="Fujiwara M."/>
            <person name="Mori M."/>
            <person name="Tomita M."/>
            <person name="Arakawa K."/>
        </authorList>
    </citation>
    <scope>NUCLEOTIDE SEQUENCE [LARGE SCALE GENOMIC DNA]</scope>
</reference>
<sequence>MEEANWWNNLSTSLLRFLSHSLFTEHDSHRRFFAENPYVEELAPLRRSTLGSTIDFTPSKSKARQQNRRRKFCGEKENEQKDKHENQRKKHKIRSTAPMVKKLKPLEKLKIISSYIVFLMERVLREILETKSDLFGQSFSFTSKLTKKSGDKSHFTNTFVRESCSLKEEVKKANLWNNLSTCLL</sequence>
<name>A0A4Y2DQ22_ARAVE</name>
<organism evidence="2 3">
    <name type="scientific">Araneus ventricosus</name>
    <name type="common">Orbweaver spider</name>
    <name type="synonym">Epeira ventricosa</name>
    <dbReference type="NCBI Taxonomy" id="182803"/>
    <lineage>
        <taxon>Eukaryota</taxon>
        <taxon>Metazoa</taxon>
        <taxon>Ecdysozoa</taxon>
        <taxon>Arthropoda</taxon>
        <taxon>Chelicerata</taxon>
        <taxon>Arachnida</taxon>
        <taxon>Araneae</taxon>
        <taxon>Araneomorphae</taxon>
        <taxon>Entelegynae</taxon>
        <taxon>Araneoidea</taxon>
        <taxon>Araneidae</taxon>
        <taxon>Araneus</taxon>
    </lineage>
</organism>
<dbReference type="AlphaFoldDB" id="A0A4Y2DQ22"/>
<dbReference type="EMBL" id="BGPR01000412">
    <property type="protein sequence ID" value="GBM18851.1"/>
    <property type="molecule type" value="Genomic_DNA"/>
</dbReference>
<gene>
    <name evidence="2" type="ORF">AVEN_203124_1</name>
</gene>
<feature type="region of interest" description="Disordered" evidence="1">
    <location>
        <begin position="53"/>
        <end position="93"/>
    </location>
</feature>
<comment type="caution">
    <text evidence="2">The sequence shown here is derived from an EMBL/GenBank/DDBJ whole genome shotgun (WGS) entry which is preliminary data.</text>
</comment>
<feature type="compositionally biased region" description="Basic residues" evidence="1">
    <location>
        <begin position="61"/>
        <end position="71"/>
    </location>
</feature>
<evidence type="ECO:0000313" key="3">
    <source>
        <dbReference type="Proteomes" id="UP000499080"/>
    </source>
</evidence>
<evidence type="ECO:0000313" key="2">
    <source>
        <dbReference type="EMBL" id="GBM18851.1"/>
    </source>
</evidence>
<proteinExistence type="predicted"/>